<dbReference type="Proteomes" id="UP000236075">
    <property type="component" value="Unassembled WGS sequence"/>
</dbReference>
<sequence>MMRPGSGAPIIPGVMTLVGRLAAEDAAWNGGLPLLDSFRVKDAPFAEKVKNEEAFPDFAC</sequence>
<name>A0AAX0WIQ0_9BACT</name>
<dbReference type="EMBL" id="PJLB01000011">
    <property type="protein sequence ID" value="PND00647.1"/>
    <property type="molecule type" value="Genomic_DNA"/>
</dbReference>
<organism evidence="1 2">
    <name type="scientific">Akkermansia muciniphila</name>
    <dbReference type="NCBI Taxonomy" id="239935"/>
    <lineage>
        <taxon>Bacteria</taxon>
        <taxon>Pseudomonadati</taxon>
        <taxon>Verrucomicrobiota</taxon>
        <taxon>Verrucomicrobiia</taxon>
        <taxon>Verrucomicrobiales</taxon>
        <taxon>Akkermansiaceae</taxon>
        <taxon>Akkermansia</taxon>
    </lineage>
</organism>
<comment type="caution">
    <text evidence="1">The sequence shown here is derived from an EMBL/GenBank/DDBJ whole genome shotgun (WGS) entry which is preliminary data.</text>
</comment>
<evidence type="ECO:0000313" key="2">
    <source>
        <dbReference type="Proteomes" id="UP000236075"/>
    </source>
</evidence>
<gene>
    <name evidence="1" type="ORF">CXT95_10650</name>
</gene>
<protein>
    <submittedName>
        <fullName evidence="1">Uncharacterized protein</fullName>
    </submittedName>
</protein>
<accession>A0AAX0WIQ0</accession>
<dbReference type="AlphaFoldDB" id="A0AAX0WIQ0"/>
<reference evidence="1 2" key="1">
    <citation type="journal article" date="2017" name="BMC Genomics">
        <title>Genome sequencing of 39 Akkermansia muciniphila isolates reveals its population structure, genomic and functional diverisity, and global distribution in mammalian gut microbiotas.</title>
        <authorList>
            <person name="Guo X."/>
            <person name="Li S."/>
            <person name="Zhang J."/>
            <person name="Wu F."/>
            <person name="Li X."/>
            <person name="Wu D."/>
            <person name="Zhang M."/>
            <person name="Ou Z."/>
            <person name="Jie Z."/>
            <person name="Yan Q."/>
            <person name="Li P."/>
            <person name="Yi J."/>
            <person name="Peng Y."/>
        </authorList>
    </citation>
    <scope>NUCLEOTIDE SEQUENCE [LARGE SCALE GENOMIC DNA]</scope>
    <source>
        <strain evidence="1 2">GP28</strain>
    </source>
</reference>
<proteinExistence type="predicted"/>
<evidence type="ECO:0000313" key="1">
    <source>
        <dbReference type="EMBL" id="PND00647.1"/>
    </source>
</evidence>